<dbReference type="GO" id="GO:0005886">
    <property type="term" value="C:plasma membrane"/>
    <property type="evidence" value="ECO:0007669"/>
    <property type="project" value="TreeGrafter"/>
</dbReference>
<reference evidence="6" key="1">
    <citation type="submission" date="2025-08" db="UniProtKB">
        <authorList>
            <consortium name="RefSeq"/>
        </authorList>
    </citation>
    <scope>IDENTIFICATION</scope>
    <source>
        <tissue evidence="6">Gonads</tissue>
    </source>
</reference>
<dbReference type="KEGG" id="lak:106150519"/>
<keyword evidence="1" id="KW-0433">Leucine-rich repeat</keyword>
<dbReference type="Proteomes" id="UP000085678">
    <property type="component" value="Unplaced"/>
</dbReference>
<dbReference type="RefSeq" id="XP_013378833.1">
    <property type="nucleotide sequence ID" value="XM_013523379.1"/>
</dbReference>
<dbReference type="InParanoid" id="A0A1S3GYJ8"/>
<dbReference type="Pfam" id="PF13306">
    <property type="entry name" value="LRR_5"/>
    <property type="match status" value="1"/>
</dbReference>
<keyword evidence="3" id="KW-0677">Repeat</keyword>
<dbReference type="GeneID" id="106150519"/>
<proteinExistence type="predicted"/>
<dbReference type="AlphaFoldDB" id="A0A1S3GYJ8"/>
<evidence type="ECO:0000313" key="5">
    <source>
        <dbReference type="Proteomes" id="UP000085678"/>
    </source>
</evidence>
<gene>
    <name evidence="6" type="primary">LOC106150519</name>
</gene>
<dbReference type="SMART" id="SM00369">
    <property type="entry name" value="LRR_TYP"/>
    <property type="match status" value="7"/>
</dbReference>
<dbReference type="FunFam" id="3.80.10.10:FF:001360">
    <property type="entry name" value="Uncharacterized protein"/>
    <property type="match status" value="1"/>
</dbReference>
<name>A0A1S3GYJ8_LINAN</name>
<dbReference type="SMART" id="SM00082">
    <property type="entry name" value="LRRCT"/>
    <property type="match status" value="1"/>
</dbReference>
<sequence length="411" mass="45528">MGKKSYPRSTVRKKRHRLARMASVRFLLSTFVYVIVQSWSLIYGCPNGCECIADSTVRCKDILSIPSDIPTNTRTLNLDRSRITTIPTHAFSNLPKLQDLTIEYANVSVIESMAFMGLKELSSLSLRGNPIRTLEPHSLSGIESVIYFHLRDNPIEEIKPNAFSGSSKIDYLYLSSTKLRKIHPGAFNQLSNVQSFILTDNKHLGELTNASFLGLSNVDFLTFSRSNISIIRNGAFMGMSNVKKVNLENCGIERWEAGAFGGVTGDVQYSLQNNQIKTFARNEFSGLKSTSLLNLNKNPIVCDCDLKWVLDSTLPMATKATIVCAMPEELKGRTITSLTGKDLTCITTTAPTSGSATLRPVSNPTTKTIYFQDNWFTKIVVMLFFQVVMWFATGNTNSTGLINATVIPIAT</sequence>
<evidence type="ECO:0000256" key="1">
    <source>
        <dbReference type="ARBA" id="ARBA00022614"/>
    </source>
</evidence>
<dbReference type="InterPro" id="IPR050541">
    <property type="entry name" value="LRR_TM_domain-containing"/>
</dbReference>
<keyword evidence="5" id="KW-1185">Reference proteome</keyword>
<dbReference type="OrthoDB" id="6099413at2759"/>
<dbReference type="InterPro" id="IPR000483">
    <property type="entry name" value="Cys-rich_flank_reg_C"/>
</dbReference>
<accession>A0A1S3GYJ8</accession>
<evidence type="ECO:0000256" key="3">
    <source>
        <dbReference type="ARBA" id="ARBA00022737"/>
    </source>
</evidence>
<dbReference type="InterPro" id="IPR026906">
    <property type="entry name" value="LRR_5"/>
</dbReference>
<evidence type="ECO:0000256" key="2">
    <source>
        <dbReference type="ARBA" id="ARBA00022729"/>
    </source>
</evidence>
<protein>
    <submittedName>
        <fullName evidence="6">Slit homolog 1 protein-like isoform X1</fullName>
    </submittedName>
</protein>
<dbReference type="InterPro" id="IPR003591">
    <property type="entry name" value="Leu-rich_rpt_typical-subtyp"/>
</dbReference>
<dbReference type="SUPFAM" id="SSF52058">
    <property type="entry name" value="L domain-like"/>
    <property type="match status" value="1"/>
</dbReference>
<evidence type="ECO:0000313" key="6">
    <source>
        <dbReference type="RefSeq" id="XP_013378833.1"/>
    </source>
</evidence>
<dbReference type="PANTHER" id="PTHR24369:SF210">
    <property type="entry name" value="CHAOPTIN-RELATED"/>
    <property type="match status" value="1"/>
</dbReference>
<dbReference type="Gene3D" id="3.80.10.10">
    <property type="entry name" value="Ribonuclease Inhibitor"/>
    <property type="match status" value="3"/>
</dbReference>
<dbReference type="InterPro" id="IPR032675">
    <property type="entry name" value="LRR_dom_sf"/>
</dbReference>
<dbReference type="Pfam" id="PF13855">
    <property type="entry name" value="LRR_8"/>
    <property type="match status" value="2"/>
</dbReference>
<organism evidence="5 6">
    <name type="scientific">Lingula anatina</name>
    <name type="common">Brachiopod</name>
    <name type="synonym">Lingula unguis</name>
    <dbReference type="NCBI Taxonomy" id="7574"/>
    <lineage>
        <taxon>Eukaryota</taxon>
        <taxon>Metazoa</taxon>
        <taxon>Spiralia</taxon>
        <taxon>Lophotrochozoa</taxon>
        <taxon>Brachiopoda</taxon>
        <taxon>Linguliformea</taxon>
        <taxon>Lingulata</taxon>
        <taxon>Lingulida</taxon>
        <taxon>Linguloidea</taxon>
        <taxon>Lingulidae</taxon>
        <taxon>Lingula</taxon>
    </lineage>
</organism>
<feature type="domain" description="LRRCT" evidence="4">
    <location>
        <begin position="298"/>
        <end position="346"/>
    </location>
</feature>
<dbReference type="STRING" id="7574.A0A1S3GYJ8"/>
<keyword evidence="2" id="KW-0732">Signal</keyword>
<evidence type="ECO:0000259" key="4">
    <source>
        <dbReference type="SMART" id="SM00082"/>
    </source>
</evidence>
<dbReference type="InterPro" id="IPR001611">
    <property type="entry name" value="Leu-rich_rpt"/>
</dbReference>
<dbReference type="PANTHER" id="PTHR24369">
    <property type="entry name" value="ANTIGEN BSP, PUTATIVE-RELATED"/>
    <property type="match status" value="1"/>
</dbReference>